<evidence type="ECO:0000256" key="6">
    <source>
        <dbReference type="ARBA" id="ARBA00023306"/>
    </source>
</evidence>
<protein>
    <recommendedName>
        <fullName evidence="7">peptidylprolyl isomerase</fullName>
        <ecNumber evidence="7">5.2.1.8</ecNumber>
    </recommendedName>
</protein>
<dbReference type="InterPro" id="IPR046357">
    <property type="entry name" value="PPIase_dom_sf"/>
</dbReference>
<dbReference type="SUPFAM" id="SSF109998">
    <property type="entry name" value="Triger factor/SurA peptide-binding domain-like"/>
    <property type="match status" value="1"/>
</dbReference>
<dbReference type="InterPro" id="IPR037041">
    <property type="entry name" value="Trigger_fac_C_sf"/>
</dbReference>
<feature type="chain" id="PRO_5045453445" description="peptidylprolyl isomerase" evidence="9">
    <location>
        <begin position="20"/>
        <end position="426"/>
    </location>
</feature>
<feature type="compositionally biased region" description="Acidic residues" evidence="8">
    <location>
        <begin position="353"/>
        <end position="368"/>
    </location>
</feature>
<dbReference type="InterPro" id="IPR027304">
    <property type="entry name" value="Trigger_fact/SurA_dom_sf"/>
</dbReference>
<comment type="subcellular location">
    <subcellularLocation>
        <location evidence="2">Cytoplasm</location>
    </subcellularLocation>
</comment>
<dbReference type="InterPro" id="IPR005215">
    <property type="entry name" value="Trig_fac"/>
</dbReference>
<feature type="compositionally biased region" description="Low complexity" evidence="8">
    <location>
        <begin position="343"/>
        <end position="352"/>
    </location>
</feature>
<dbReference type="PROSITE" id="PS50059">
    <property type="entry name" value="FKBP_PPIASE"/>
    <property type="match status" value="1"/>
</dbReference>
<evidence type="ECO:0000256" key="9">
    <source>
        <dbReference type="SAM" id="SignalP"/>
    </source>
</evidence>
<keyword evidence="4 7" id="KW-0697">Rotamase</keyword>
<gene>
    <name evidence="11" type="primary">tig</name>
    <name evidence="11" type="ORF">WMQ36_06775</name>
</gene>
<organism evidence="11 12">
    <name type="scientific">Enterocloster hominis</name>
    <name type="common">ex Hitch et al. 2024</name>
    <dbReference type="NCBI Taxonomy" id="1917870"/>
    <lineage>
        <taxon>Bacteria</taxon>
        <taxon>Bacillati</taxon>
        <taxon>Bacillota</taxon>
        <taxon>Clostridia</taxon>
        <taxon>Lachnospirales</taxon>
        <taxon>Lachnospiraceae</taxon>
        <taxon>Enterocloster</taxon>
    </lineage>
</organism>
<dbReference type="Proteomes" id="UP001454086">
    <property type="component" value="Unassembled WGS sequence"/>
</dbReference>
<comment type="catalytic activity">
    <reaction evidence="1 7">
        <text>[protein]-peptidylproline (omega=180) = [protein]-peptidylproline (omega=0)</text>
        <dbReference type="Rhea" id="RHEA:16237"/>
        <dbReference type="Rhea" id="RHEA-COMP:10747"/>
        <dbReference type="Rhea" id="RHEA-COMP:10748"/>
        <dbReference type="ChEBI" id="CHEBI:83833"/>
        <dbReference type="ChEBI" id="CHEBI:83834"/>
        <dbReference type="EC" id="5.2.1.8"/>
    </reaction>
</comment>
<accession>A0ABV1D2S4</accession>
<dbReference type="PROSITE" id="PS51257">
    <property type="entry name" value="PROKAR_LIPOPROTEIN"/>
    <property type="match status" value="1"/>
</dbReference>
<comment type="caution">
    <text evidence="11">The sequence shown here is derived from an EMBL/GenBank/DDBJ whole genome shotgun (WGS) entry which is preliminary data.</text>
</comment>
<dbReference type="EC" id="5.2.1.8" evidence="7"/>
<keyword evidence="12" id="KW-1185">Reference proteome</keyword>
<dbReference type="GO" id="GO:0003755">
    <property type="term" value="F:peptidyl-prolyl cis-trans isomerase activity"/>
    <property type="evidence" value="ECO:0007669"/>
    <property type="project" value="UniProtKB-EC"/>
</dbReference>
<dbReference type="NCBIfam" id="TIGR00115">
    <property type="entry name" value="tig"/>
    <property type="match status" value="1"/>
</dbReference>
<evidence type="ECO:0000313" key="11">
    <source>
        <dbReference type="EMBL" id="MEQ2424671.1"/>
    </source>
</evidence>
<evidence type="ECO:0000256" key="3">
    <source>
        <dbReference type="ARBA" id="ARBA00022618"/>
    </source>
</evidence>
<evidence type="ECO:0000256" key="1">
    <source>
        <dbReference type="ARBA" id="ARBA00000971"/>
    </source>
</evidence>
<dbReference type="InterPro" id="IPR008880">
    <property type="entry name" value="Trigger_fac_C"/>
</dbReference>
<evidence type="ECO:0000256" key="5">
    <source>
        <dbReference type="ARBA" id="ARBA00023235"/>
    </source>
</evidence>
<feature type="domain" description="PPIase FKBP-type" evidence="10">
    <location>
        <begin position="81"/>
        <end position="176"/>
    </location>
</feature>
<evidence type="ECO:0000313" key="12">
    <source>
        <dbReference type="Proteomes" id="UP001454086"/>
    </source>
</evidence>
<feature type="region of interest" description="Disordered" evidence="8">
    <location>
        <begin position="343"/>
        <end position="426"/>
    </location>
</feature>
<reference evidence="11 12" key="1">
    <citation type="submission" date="2024-03" db="EMBL/GenBank/DDBJ databases">
        <title>Human intestinal bacterial collection.</title>
        <authorList>
            <person name="Pauvert C."/>
            <person name="Hitch T.C.A."/>
            <person name="Clavel T."/>
        </authorList>
    </citation>
    <scope>NUCLEOTIDE SEQUENCE [LARGE SCALE GENOMIC DNA]</scope>
    <source>
        <strain evidence="11 12">CLA-SR-H021</strain>
    </source>
</reference>
<keyword evidence="3" id="KW-0132">Cell division</keyword>
<evidence type="ECO:0000259" key="10">
    <source>
        <dbReference type="PROSITE" id="PS50059"/>
    </source>
</evidence>
<keyword evidence="6" id="KW-0131">Cell cycle</keyword>
<feature type="signal peptide" evidence="9">
    <location>
        <begin position="1"/>
        <end position="19"/>
    </location>
</feature>
<sequence length="426" mass="45412">MKKLALICLCTMTALSLLTGCSGSTEGGKENLGTVELGEYKGVKVNMPEVLVTDAEVDSRINQVLSQNPKETEVDRPAAEGDVVNIDYVGTKDGVEFEGESAEGFDLTLGSGSFIEGFEDGLIGAKKGDKKELNLTFPETYQEKSLAGQPVVFTVTVNAVKEKTDAVLDDEFVQGVSDYKTVDEYKESIRADLLKQKKQAADRQVQTSVLQQVVADSTFKLNKNAVSKRYNTRLKQYEQQAKMYGSSLAGMAQANGMDVPGLQEAIYASVKDDVKNQLVINTIAEREGLVLEDADREAFAESNGQTVDAAVSYYGQETFDEMALNYKVMKFMADNASNVAQTGAGETAAAGNEAEETTANETEAEETTAAETEVAETTAAEDGAGETMAAETTAAEDGAGETMAEETTAAETEAAETTVAETTAAQ</sequence>
<feature type="compositionally biased region" description="Low complexity" evidence="8">
    <location>
        <begin position="369"/>
        <end position="426"/>
    </location>
</feature>
<dbReference type="Pfam" id="PF05698">
    <property type="entry name" value="Trigger_C"/>
    <property type="match status" value="1"/>
</dbReference>
<evidence type="ECO:0000256" key="7">
    <source>
        <dbReference type="PROSITE-ProRule" id="PRU00277"/>
    </source>
</evidence>
<dbReference type="EMBL" id="JBBMFM010000016">
    <property type="protein sequence ID" value="MEQ2424671.1"/>
    <property type="molecule type" value="Genomic_DNA"/>
</dbReference>
<dbReference type="InterPro" id="IPR001179">
    <property type="entry name" value="PPIase_FKBP_dom"/>
</dbReference>
<proteinExistence type="predicted"/>
<keyword evidence="9" id="KW-0732">Signal</keyword>
<evidence type="ECO:0000256" key="2">
    <source>
        <dbReference type="ARBA" id="ARBA00004496"/>
    </source>
</evidence>
<evidence type="ECO:0000256" key="8">
    <source>
        <dbReference type="SAM" id="MobiDB-lite"/>
    </source>
</evidence>
<dbReference type="Pfam" id="PF00254">
    <property type="entry name" value="FKBP_C"/>
    <property type="match status" value="1"/>
</dbReference>
<evidence type="ECO:0000256" key="4">
    <source>
        <dbReference type="ARBA" id="ARBA00023110"/>
    </source>
</evidence>
<keyword evidence="5 7" id="KW-0413">Isomerase</keyword>
<dbReference type="Gene3D" id="1.10.3120.10">
    <property type="entry name" value="Trigger factor, C-terminal domain"/>
    <property type="match status" value="1"/>
</dbReference>
<name>A0ABV1D2S4_9FIRM</name>
<dbReference type="SUPFAM" id="SSF54534">
    <property type="entry name" value="FKBP-like"/>
    <property type="match status" value="1"/>
</dbReference>
<dbReference type="Gene3D" id="3.10.50.40">
    <property type="match status" value="1"/>
</dbReference>